<protein>
    <recommendedName>
        <fullName evidence="3">GlcNAc-PI de-N-acetylase</fullName>
    </recommendedName>
</protein>
<evidence type="ECO:0000313" key="1">
    <source>
        <dbReference type="EMBL" id="PIS41384.1"/>
    </source>
</evidence>
<sequence>MSHLKRSVSTTKLKAMRKKELQNAAKILHIEDMRILRLPDAGVKKHSQQIFQKGLAYAKKIQPEVVLSFGPHGISGHYDHITVGVQAKKIAKKVGARFYAVILPPNVAKNALAYFRTRRSAGHYASDISFQKLSIRVSIDPKVEKRAIRAHLLAFLISQCVNYLKLNILLDSMFILKEV</sequence>
<reference evidence="2" key="1">
    <citation type="submission" date="2017-09" db="EMBL/GenBank/DDBJ databases">
        <title>Depth-based differentiation of microbial function through sediment-hosted aquifers and enrichment of novel symbionts in the deep terrestrial subsurface.</title>
        <authorList>
            <person name="Probst A.J."/>
            <person name="Ladd B."/>
            <person name="Jarett J.K."/>
            <person name="Geller-Mcgrath D.E."/>
            <person name="Sieber C.M.K."/>
            <person name="Emerson J.B."/>
            <person name="Anantharaman K."/>
            <person name="Thomas B.C."/>
            <person name="Malmstrom R."/>
            <person name="Stieglmeier M."/>
            <person name="Klingl A."/>
            <person name="Woyke T."/>
            <person name="Ryan C.M."/>
            <person name="Banfield J.F."/>
        </authorList>
    </citation>
    <scope>NUCLEOTIDE SEQUENCE [LARGE SCALE GENOMIC DNA]</scope>
</reference>
<name>A0A2H0YSA8_9BACT</name>
<gene>
    <name evidence="1" type="ORF">COT25_03375</name>
</gene>
<evidence type="ECO:0008006" key="3">
    <source>
        <dbReference type="Google" id="ProtNLM"/>
    </source>
</evidence>
<dbReference type="EMBL" id="PEXV01000114">
    <property type="protein sequence ID" value="PIS41384.1"/>
    <property type="molecule type" value="Genomic_DNA"/>
</dbReference>
<dbReference type="SUPFAM" id="SSF102588">
    <property type="entry name" value="LmbE-like"/>
    <property type="match status" value="1"/>
</dbReference>
<dbReference type="Gene3D" id="3.40.50.10320">
    <property type="entry name" value="LmbE-like"/>
    <property type="match status" value="1"/>
</dbReference>
<proteinExistence type="predicted"/>
<evidence type="ECO:0000313" key="2">
    <source>
        <dbReference type="Proteomes" id="UP000228711"/>
    </source>
</evidence>
<dbReference type="AlphaFoldDB" id="A0A2H0YSA8"/>
<dbReference type="Proteomes" id="UP000228711">
    <property type="component" value="Unassembled WGS sequence"/>
</dbReference>
<organism evidence="1 2">
    <name type="scientific">Candidatus Kerfeldbacteria bacterium CG08_land_8_20_14_0_20_42_7</name>
    <dbReference type="NCBI Taxonomy" id="2014245"/>
    <lineage>
        <taxon>Bacteria</taxon>
        <taxon>Candidatus Kerfeldiibacteriota</taxon>
    </lineage>
</organism>
<dbReference type="InterPro" id="IPR003737">
    <property type="entry name" value="GlcNAc_PI_deacetylase-related"/>
</dbReference>
<dbReference type="Pfam" id="PF02585">
    <property type="entry name" value="PIG-L"/>
    <property type="match status" value="1"/>
</dbReference>
<comment type="caution">
    <text evidence="1">The sequence shown here is derived from an EMBL/GenBank/DDBJ whole genome shotgun (WGS) entry which is preliminary data.</text>
</comment>
<dbReference type="InterPro" id="IPR024078">
    <property type="entry name" value="LmbE-like_dom_sf"/>
</dbReference>
<accession>A0A2H0YSA8</accession>